<evidence type="ECO:0000313" key="2">
    <source>
        <dbReference type="Proteomes" id="UP001630127"/>
    </source>
</evidence>
<reference evidence="1 2" key="1">
    <citation type="submission" date="2024-11" db="EMBL/GenBank/DDBJ databases">
        <title>A near-complete genome assembly of Cinchona calisaya.</title>
        <authorList>
            <person name="Lian D.C."/>
            <person name="Zhao X.W."/>
            <person name="Wei L."/>
        </authorList>
    </citation>
    <scope>NUCLEOTIDE SEQUENCE [LARGE SCALE GENOMIC DNA]</scope>
    <source>
        <tissue evidence="1">Nenye</tissue>
    </source>
</reference>
<name>A0ABD2ZPG4_9GENT</name>
<comment type="caution">
    <text evidence="1">The sequence shown here is derived from an EMBL/GenBank/DDBJ whole genome shotgun (WGS) entry which is preliminary data.</text>
</comment>
<keyword evidence="2" id="KW-1185">Reference proteome</keyword>
<organism evidence="1 2">
    <name type="scientific">Cinchona calisaya</name>
    <dbReference type="NCBI Taxonomy" id="153742"/>
    <lineage>
        <taxon>Eukaryota</taxon>
        <taxon>Viridiplantae</taxon>
        <taxon>Streptophyta</taxon>
        <taxon>Embryophyta</taxon>
        <taxon>Tracheophyta</taxon>
        <taxon>Spermatophyta</taxon>
        <taxon>Magnoliopsida</taxon>
        <taxon>eudicotyledons</taxon>
        <taxon>Gunneridae</taxon>
        <taxon>Pentapetalae</taxon>
        <taxon>asterids</taxon>
        <taxon>lamiids</taxon>
        <taxon>Gentianales</taxon>
        <taxon>Rubiaceae</taxon>
        <taxon>Cinchonoideae</taxon>
        <taxon>Cinchoneae</taxon>
        <taxon>Cinchona</taxon>
    </lineage>
</organism>
<accession>A0ABD2ZPG4</accession>
<dbReference type="AlphaFoldDB" id="A0ABD2ZPG4"/>
<sequence length="192" mass="21453">MKFPYLDELELVYGKDRANGEIVEDYEDAVNNLEAEEKSAEATSYVNCETDDEIRISTSRTQKKQTVYLSKKPKKLKTSAAPAPHPWKLNLRCSLVAELLKLELYEGDSFIVVEILGGVPAKLNIYVYMASPAASGGLFKFLKPSLRLQSTDIQAAAMWGVAAGTTAIWLIQPFDWLKKTFFEKPEPEGNAQ</sequence>
<dbReference type="EMBL" id="JBJUIK010000008">
    <property type="protein sequence ID" value="KAL3521324.1"/>
    <property type="molecule type" value="Genomic_DNA"/>
</dbReference>
<gene>
    <name evidence="1" type="ORF">ACH5RR_019473</name>
</gene>
<protein>
    <submittedName>
        <fullName evidence="1">Uncharacterized protein</fullName>
    </submittedName>
</protein>
<evidence type="ECO:0000313" key="1">
    <source>
        <dbReference type="EMBL" id="KAL3521324.1"/>
    </source>
</evidence>
<proteinExistence type="predicted"/>
<dbReference type="PANTHER" id="PTHR46250:SF15">
    <property type="entry name" value="OS01G0523800 PROTEIN"/>
    <property type="match status" value="1"/>
</dbReference>
<dbReference type="PANTHER" id="PTHR46250">
    <property type="entry name" value="MYB/SANT-LIKE DNA-BINDING DOMAIN PROTEIN-RELATED"/>
    <property type="match status" value="1"/>
</dbReference>
<dbReference type="Proteomes" id="UP001630127">
    <property type="component" value="Unassembled WGS sequence"/>
</dbReference>